<name>A0A1F8EI14_9BACT</name>
<gene>
    <name evidence="1" type="ORF">A2650_03590</name>
</gene>
<protein>
    <recommendedName>
        <fullName evidence="3">FCP1 homology domain-containing protein</fullName>
    </recommendedName>
</protein>
<evidence type="ECO:0000313" key="1">
    <source>
        <dbReference type="EMBL" id="OGN00443.1"/>
    </source>
</evidence>
<sequence length="195" mass="22930">MVRKHNTAKLIVGFDMDGVILDNSDSKIKIARTLGFDIKLQHTPSEIIRTILPQVILEKLQSMLYDDHRIALRTPLMRGIRKILAELDKRKIPIFLISRRKIPDVAIKILKKHLLWPRYFSEKNSYFVIHPEDKNARAAKLGITHYIDDELKVINALVSVPNRFLFDQFSIFKEAEHYIKIKSWLEFKSHLFRNS</sequence>
<dbReference type="Gene3D" id="3.40.50.1000">
    <property type="entry name" value="HAD superfamily/HAD-like"/>
    <property type="match status" value="1"/>
</dbReference>
<comment type="caution">
    <text evidence="1">The sequence shown here is derived from an EMBL/GenBank/DDBJ whole genome shotgun (WGS) entry which is preliminary data.</text>
</comment>
<evidence type="ECO:0000313" key="2">
    <source>
        <dbReference type="Proteomes" id="UP000177117"/>
    </source>
</evidence>
<dbReference type="SUPFAM" id="SSF56784">
    <property type="entry name" value="HAD-like"/>
    <property type="match status" value="1"/>
</dbReference>
<dbReference type="EMBL" id="MGJD01000021">
    <property type="protein sequence ID" value="OGN00443.1"/>
    <property type="molecule type" value="Genomic_DNA"/>
</dbReference>
<proteinExistence type="predicted"/>
<evidence type="ECO:0008006" key="3">
    <source>
        <dbReference type="Google" id="ProtNLM"/>
    </source>
</evidence>
<reference evidence="1 2" key="1">
    <citation type="journal article" date="2016" name="Nat. Commun.">
        <title>Thousands of microbial genomes shed light on interconnected biogeochemical processes in an aquifer system.</title>
        <authorList>
            <person name="Anantharaman K."/>
            <person name="Brown C.T."/>
            <person name="Hug L.A."/>
            <person name="Sharon I."/>
            <person name="Castelle C.J."/>
            <person name="Probst A.J."/>
            <person name="Thomas B.C."/>
            <person name="Singh A."/>
            <person name="Wilkins M.J."/>
            <person name="Karaoz U."/>
            <person name="Brodie E.L."/>
            <person name="Williams K.H."/>
            <person name="Hubbard S.S."/>
            <person name="Banfield J.F."/>
        </authorList>
    </citation>
    <scope>NUCLEOTIDE SEQUENCE [LARGE SCALE GENOMIC DNA]</scope>
</reference>
<dbReference type="InterPro" id="IPR036412">
    <property type="entry name" value="HAD-like_sf"/>
</dbReference>
<dbReference type="AlphaFoldDB" id="A0A1F8EI14"/>
<dbReference type="Proteomes" id="UP000177117">
    <property type="component" value="Unassembled WGS sequence"/>
</dbReference>
<organism evidence="1 2">
    <name type="scientific">Candidatus Yanofskybacteria bacterium RIFCSPHIGHO2_01_FULL_41_53</name>
    <dbReference type="NCBI Taxonomy" id="1802663"/>
    <lineage>
        <taxon>Bacteria</taxon>
        <taxon>Candidatus Yanofskyibacteriota</taxon>
    </lineage>
</organism>
<accession>A0A1F8EI14</accession>
<dbReference type="InterPro" id="IPR023214">
    <property type="entry name" value="HAD_sf"/>
</dbReference>